<keyword evidence="5" id="KW-1185">Reference proteome</keyword>
<evidence type="ECO:0000259" key="3">
    <source>
        <dbReference type="Pfam" id="PF12819"/>
    </source>
</evidence>
<sequence>MPAPALPCSARSGARCLAHRSRDLDRPLLSADATSRRRRWGKEESPATRRDRAPAPADLRVPEVAASVVAESPSSGFISIDCGIPEKSSYQDPTSSIIYVSDYGVISTGANRKISSAYNKTSLAQCNYNVWFFPDGTQNCYTLRSLQEGNKYFVRAVFYYANYGGLNKLPIFDLYLDVS</sequence>
<dbReference type="AlphaFoldDB" id="A0A6G1FFU9"/>
<dbReference type="PANTHER" id="PTHR45631">
    <property type="entry name" value="OS07G0107800 PROTEIN-RELATED"/>
    <property type="match status" value="1"/>
</dbReference>
<feature type="domain" description="Malectin-like" evidence="3">
    <location>
        <begin position="80"/>
        <end position="178"/>
    </location>
</feature>
<dbReference type="GO" id="GO:0016020">
    <property type="term" value="C:membrane"/>
    <property type="evidence" value="ECO:0007669"/>
    <property type="project" value="UniProtKB-SubCell"/>
</dbReference>
<dbReference type="OrthoDB" id="1429720at2759"/>
<protein>
    <recommendedName>
        <fullName evidence="3">Malectin-like domain-containing protein</fullName>
    </recommendedName>
</protein>
<organism evidence="4 5">
    <name type="scientific">Oryza meyeriana var. granulata</name>
    <dbReference type="NCBI Taxonomy" id="110450"/>
    <lineage>
        <taxon>Eukaryota</taxon>
        <taxon>Viridiplantae</taxon>
        <taxon>Streptophyta</taxon>
        <taxon>Embryophyta</taxon>
        <taxon>Tracheophyta</taxon>
        <taxon>Spermatophyta</taxon>
        <taxon>Magnoliopsida</taxon>
        <taxon>Liliopsida</taxon>
        <taxon>Poales</taxon>
        <taxon>Poaceae</taxon>
        <taxon>BOP clade</taxon>
        <taxon>Oryzoideae</taxon>
        <taxon>Oryzeae</taxon>
        <taxon>Oryzinae</taxon>
        <taxon>Oryza</taxon>
        <taxon>Oryza meyeriana</taxon>
    </lineage>
</organism>
<reference evidence="4 5" key="1">
    <citation type="submission" date="2019-11" db="EMBL/GenBank/DDBJ databases">
        <title>Whole genome sequence of Oryza granulata.</title>
        <authorList>
            <person name="Li W."/>
        </authorList>
    </citation>
    <scope>NUCLEOTIDE SEQUENCE [LARGE SCALE GENOMIC DNA]</scope>
    <source>
        <strain evidence="5">cv. Menghai</strain>
        <tissue evidence="4">Leaf</tissue>
    </source>
</reference>
<dbReference type="InterPro" id="IPR024788">
    <property type="entry name" value="Malectin-like_Carb-bd_dom"/>
</dbReference>
<dbReference type="EMBL" id="SPHZ02000001">
    <property type="protein sequence ID" value="KAF0935662.1"/>
    <property type="molecule type" value="Genomic_DNA"/>
</dbReference>
<comment type="subcellular location">
    <subcellularLocation>
        <location evidence="1">Membrane</location>
        <topology evidence="1">Single-pass membrane protein</topology>
    </subcellularLocation>
</comment>
<evidence type="ECO:0000313" key="5">
    <source>
        <dbReference type="Proteomes" id="UP000479710"/>
    </source>
</evidence>
<name>A0A6G1FFU9_9ORYZ</name>
<dbReference type="Pfam" id="PF12819">
    <property type="entry name" value="Malectin_like"/>
    <property type="match status" value="1"/>
</dbReference>
<evidence type="ECO:0000256" key="2">
    <source>
        <dbReference type="SAM" id="MobiDB-lite"/>
    </source>
</evidence>
<feature type="region of interest" description="Disordered" evidence="2">
    <location>
        <begin position="27"/>
        <end position="56"/>
    </location>
</feature>
<proteinExistence type="predicted"/>
<evidence type="ECO:0000313" key="4">
    <source>
        <dbReference type="EMBL" id="KAF0935662.1"/>
    </source>
</evidence>
<comment type="caution">
    <text evidence="4">The sequence shown here is derived from an EMBL/GenBank/DDBJ whole genome shotgun (WGS) entry which is preliminary data.</text>
</comment>
<dbReference type="PANTHER" id="PTHR45631:SF211">
    <property type="entry name" value="OS02G0151100 PROTEIN"/>
    <property type="match status" value="1"/>
</dbReference>
<feature type="compositionally biased region" description="Basic and acidic residues" evidence="2">
    <location>
        <begin position="41"/>
        <end position="53"/>
    </location>
</feature>
<dbReference type="Proteomes" id="UP000479710">
    <property type="component" value="Unassembled WGS sequence"/>
</dbReference>
<accession>A0A6G1FFU9</accession>
<evidence type="ECO:0000256" key="1">
    <source>
        <dbReference type="ARBA" id="ARBA00004167"/>
    </source>
</evidence>
<gene>
    <name evidence="4" type="ORF">E2562_035109</name>
</gene>